<keyword evidence="16 19" id="KW-0961">Cell wall biogenesis/degradation</keyword>
<feature type="active site" evidence="19">
    <location>
        <position position="167"/>
    </location>
</feature>
<dbReference type="Pfam" id="PF01565">
    <property type="entry name" value="FAD_binding_4"/>
    <property type="match status" value="1"/>
</dbReference>
<dbReference type="InterPro" id="IPR003170">
    <property type="entry name" value="MurB"/>
</dbReference>
<keyword evidence="9 19" id="KW-0285">Flavoprotein</keyword>
<evidence type="ECO:0000256" key="19">
    <source>
        <dbReference type="HAMAP-Rule" id="MF_00037"/>
    </source>
</evidence>
<comment type="pathway">
    <text evidence="4 19">Cell wall biogenesis; peptidoglycan biosynthesis.</text>
</comment>
<dbReference type="InterPro" id="IPR036635">
    <property type="entry name" value="MurB_C_sf"/>
</dbReference>
<keyword evidence="22" id="KW-1185">Reference proteome</keyword>
<evidence type="ECO:0000256" key="11">
    <source>
        <dbReference type="ARBA" id="ARBA00022857"/>
    </source>
</evidence>
<evidence type="ECO:0000256" key="9">
    <source>
        <dbReference type="ARBA" id="ARBA00022630"/>
    </source>
</evidence>
<name>A0A9W6FTC8_9BACT</name>
<evidence type="ECO:0000313" key="21">
    <source>
        <dbReference type="EMBL" id="GLI32931.1"/>
    </source>
</evidence>
<dbReference type="Gene3D" id="3.30.43.10">
    <property type="entry name" value="Uridine Diphospho-n-acetylenolpyruvylglucosamine Reductase, domain 2"/>
    <property type="match status" value="1"/>
</dbReference>
<dbReference type="PANTHER" id="PTHR21071">
    <property type="entry name" value="UDP-N-ACETYLENOLPYRUVOYLGLUCOSAMINE REDUCTASE"/>
    <property type="match status" value="1"/>
</dbReference>
<dbReference type="RefSeq" id="WP_281791949.1">
    <property type="nucleotide sequence ID" value="NZ_BSDR01000001.1"/>
</dbReference>
<keyword evidence="14 19" id="KW-0560">Oxidoreductase</keyword>
<comment type="similarity">
    <text evidence="19">Belongs to the MurB family.</text>
</comment>
<keyword evidence="10 19" id="KW-0274">FAD</keyword>
<dbReference type="Gene3D" id="3.90.78.10">
    <property type="entry name" value="UDP-N-acetylenolpyruvoylglucosamine reductase, C-terminal domain"/>
    <property type="match status" value="1"/>
</dbReference>
<dbReference type="InterPro" id="IPR016169">
    <property type="entry name" value="FAD-bd_PCMH_sub2"/>
</dbReference>
<keyword evidence="15 19" id="KW-0131">Cell cycle</keyword>
<feature type="active site" description="Proton donor" evidence="19">
    <location>
        <position position="243"/>
    </location>
</feature>
<dbReference type="PANTHER" id="PTHR21071:SF4">
    <property type="entry name" value="UDP-N-ACETYLENOLPYRUVOYLGLUCOSAMINE REDUCTASE"/>
    <property type="match status" value="1"/>
</dbReference>
<dbReference type="NCBIfam" id="TIGR00179">
    <property type="entry name" value="murB"/>
    <property type="match status" value="1"/>
</dbReference>
<proteinExistence type="inferred from homology"/>
<dbReference type="EC" id="1.3.1.98" evidence="5 19"/>
<evidence type="ECO:0000256" key="13">
    <source>
        <dbReference type="ARBA" id="ARBA00022984"/>
    </source>
</evidence>
<dbReference type="InterPro" id="IPR006094">
    <property type="entry name" value="Oxid_FAD_bind_N"/>
</dbReference>
<evidence type="ECO:0000259" key="20">
    <source>
        <dbReference type="PROSITE" id="PS51387"/>
    </source>
</evidence>
<keyword evidence="13 19" id="KW-0573">Peptidoglycan synthesis</keyword>
<evidence type="ECO:0000256" key="16">
    <source>
        <dbReference type="ARBA" id="ARBA00023316"/>
    </source>
</evidence>
<dbReference type="AlphaFoldDB" id="A0A9W6FTC8"/>
<dbReference type="GO" id="GO:0008360">
    <property type="term" value="P:regulation of cell shape"/>
    <property type="evidence" value="ECO:0007669"/>
    <property type="project" value="UniProtKB-KW"/>
</dbReference>
<organism evidence="21 22">
    <name type="scientific">Desulforhabdus amnigena</name>
    <dbReference type="NCBI Taxonomy" id="40218"/>
    <lineage>
        <taxon>Bacteria</taxon>
        <taxon>Pseudomonadati</taxon>
        <taxon>Thermodesulfobacteriota</taxon>
        <taxon>Syntrophobacteria</taxon>
        <taxon>Syntrophobacterales</taxon>
        <taxon>Syntrophobacteraceae</taxon>
        <taxon>Desulforhabdus</taxon>
    </lineage>
</organism>
<gene>
    <name evidence="19 21" type="primary">murB</name>
    <name evidence="21" type="ORF">DAMNIGENAA_03640</name>
</gene>
<dbReference type="NCBIfam" id="NF000755">
    <property type="entry name" value="PRK00046.1"/>
    <property type="match status" value="1"/>
</dbReference>
<dbReference type="Pfam" id="PF02873">
    <property type="entry name" value="MurB_C"/>
    <property type="match status" value="1"/>
</dbReference>
<evidence type="ECO:0000256" key="1">
    <source>
        <dbReference type="ARBA" id="ARBA00001974"/>
    </source>
</evidence>
<dbReference type="InterPro" id="IPR016167">
    <property type="entry name" value="FAD-bd_PCMH_sub1"/>
</dbReference>
<dbReference type="PROSITE" id="PS51387">
    <property type="entry name" value="FAD_PCMH"/>
    <property type="match status" value="1"/>
</dbReference>
<evidence type="ECO:0000256" key="4">
    <source>
        <dbReference type="ARBA" id="ARBA00004752"/>
    </source>
</evidence>
<comment type="caution">
    <text evidence="21">The sequence shown here is derived from an EMBL/GenBank/DDBJ whole genome shotgun (WGS) entry which is preliminary data.</text>
</comment>
<evidence type="ECO:0000256" key="15">
    <source>
        <dbReference type="ARBA" id="ARBA00023306"/>
    </source>
</evidence>
<dbReference type="GO" id="GO:0051301">
    <property type="term" value="P:cell division"/>
    <property type="evidence" value="ECO:0007669"/>
    <property type="project" value="UniProtKB-KW"/>
</dbReference>
<sequence>MACIEIIENYPLADLTTFRVGGAARYFVSVRSEEEALEAIDFAKMQNLPIFILGGGSNVLISDKGFDGLVILNRINGFHRREEGGDTLVHAGSGEDWQEFVDRCIADDLQGTECLAGIPGTVGASPVQNIGAYGQSVSDTIAEVGTIDMDTGRSVSFGNKDCRFEYRKSIFNTVAAGRYLITSVTFRLKKNGKVAIRYRELENRLREISDVTIQQVRDCVIAIRDGKGLLVRPGHECFQCAGSFFKNPVVDAESFKEIEKKVRKAGGCSNWAWPVDSGEVKISAACLIQSAGFTCGYRKGNVGLSPRHTLIVVAYEGSTAQDVVDFAREVQEKVRKTFGVRLSPEVRFVGF</sequence>
<evidence type="ECO:0000256" key="8">
    <source>
        <dbReference type="ARBA" id="ARBA00022618"/>
    </source>
</evidence>
<dbReference type="NCBIfam" id="NF010478">
    <property type="entry name" value="PRK13903.1"/>
    <property type="match status" value="1"/>
</dbReference>
<dbReference type="SUPFAM" id="SSF56194">
    <property type="entry name" value="Uridine diphospho-N-Acetylenolpyruvylglucosamine reductase, MurB, C-terminal domain"/>
    <property type="match status" value="1"/>
</dbReference>
<keyword evidence="11 19" id="KW-0521">NADP</keyword>
<dbReference type="InterPro" id="IPR036318">
    <property type="entry name" value="FAD-bd_PCMH-like_sf"/>
</dbReference>
<dbReference type="GO" id="GO:0005829">
    <property type="term" value="C:cytosol"/>
    <property type="evidence" value="ECO:0007669"/>
    <property type="project" value="TreeGrafter"/>
</dbReference>
<evidence type="ECO:0000256" key="5">
    <source>
        <dbReference type="ARBA" id="ARBA00012518"/>
    </source>
</evidence>
<evidence type="ECO:0000256" key="17">
    <source>
        <dbReference type="ARBA" id="ARBA00031026"/>
    </source>
</evidence>
<dbReference type="Proteomes" id="UP001144372">
    <property type="component" value="Unassembled WGS sequence"/>
</dbReference>
<evidence type="ECO:0000256" key="2">
    <source>
        <dbReference type="ARBA" id="ARBA00003921"/>
    </source>
</evidence>
<evidence type="ECO:0000256" key="3">
    <source>
        <dbReference type="ARBA" id="ARBA00004496"/>
    </source>
</evidence>
<keyword evidence="7 19" id="KW-0963">Cytoplasm</keyword>
<keyword evidence="8 19" id="KW-0132">Cell division</keyword>
<evidence type="ECO:0000256" key="7">
    <source>
        <dbReference type="ARBA" id="ARBA00022490"/>
    </source>
</evidence>
<evidence type="ECO:0000256" key="10">
    <source>
        <dbReference type="ARBA" id="ARBA00022827"/>
    </source>
</evidence>
<feature type="domain" description="FAD-binding PCMH-type" evidence="20">
    <location>
        <begin position="19"/>
        <end position="191"/>
    </location>
</feature>
<evidence type="ECO:0000256" key="18">
    <source>
        <dbReference type="ARBA" id="ARBA00048914"/>
    </source>
</evidence>
<protein>
    <recommendedName>
        <fullName evidence="6 19">UDP-N-acetylenolpyruvoylglucosamine reductase</fullName>
        <ecNumber evidence="5 19">1.3.1.98</ecNumber>
    </recommendedName>
    <alternativeName>
        <fullName evidence="17 19">UDP-N-acetylmuramate dehydrogenase</fullName>
    </alternativeName>
</protein>
<evidence type="ECO:0000313" key="22">
    <source>
        <dbReference type="Proteomes" id="UP001144372"/>
    </source>
</evidence>
<dbReference type="GO" id="GO:0071949">
    <property type="term" value="F:FAD binding"/>
    <property type="evidence" value="ECO:0007669"/>
    <property type="project" value="InterPro"/>
</dbReference>
<dbReference type="SUPFAM" id="SSF56176">
    <property type="entry name" value="FAD-binding/transporter-associated domain-like"/>
    <property type="match status" value="1"/>
</dbReference>
<dbReference type="InterPro" id="IPR016166">
    <property type="entry name" value="FAD-bd_PCMH"/>
</dbReference>
<dbReference type="Gene3D" id="3.30.465.10">
    <property type="match status" value="1"/>
</dbReference>
<dbReference type="GO" id="GO:0008762">
    <property type="term" value="F:UDP-N-acetylmuramate dehydrogenase activity"/>
    <property type="evidence" value="ECO:0007669"/>
    <property type="project" value="UniProtKB-UniRule"/>
</dbReference>
<evidence type="ECO:0000256" key="14">
    <source>
        <dbReference type="ARBA" id="ARBA00023002"/>
    </source>
</evidence>
<evidence type="ECO:0000256" key="12">
    <source>
        <dbReference type="ARBA" id="ARBA00022960"/>
    </source>
</evidence>
<dbReference type="HAMAP" id="MF_00037">
    <property type="entry name" value="MurB"/>
    <property type="match status" value="1"/>
</dbReference>
<dbReference type="EMBL" id="BSDR01000001">
    <property type="protein sequence ID" value="GLI32931.1"/>
    <property type="molecule type" value="Genomic_DNA"/>
</dbReference>
<dbReference type="GO" id="GO:0071555">
    <property type="term" value="P:cell wall organization"/>
    <property type="evidence" value="ECO:0007669"/>
    <property type="project" value="UniProtKB-KW"/>
</dbReference>
<feature type="active site" evidence="19">
    <location>
        <position position="345"/>
    </location>
</feature>
<comment type="subcellular location">
    <subcellularLocation>
        <location evidence="3 19">Cytoplasm</location>
    </subcellularLocation>
</comment>
<comment type="catalytic activity">
    <reaction evidence="18 19">
        <text>UDP-N-acetyl-alpha-D-muramate + NADP(+) = UDP-N-acetyl-3-O-(1-carboxyvinyl)-alpha-D-glucosamine + NADPH + H(+)</text>
        <dbReference type="Rhea" id="RHEA:12248"/>
        <dbReference type="ChEBI" id="CHEBI:15378"/>
        <dbReference type="ChEBI" id="CHEBI:57783"/>
        <dbReference type="ChEBI" id="CHEBI:58349"/>
        <dbReference type="ChEBI" id="CHEBI:68483"/>
        <dbReference type="ChEBI" id="CHEBI:70757"/>
        <dbReference type="EC" id="1.3.1.98"/>
    </reaction>
</comment>
<dbReference type="GO" id="GO:0009252">
    <property type="term" value="P:peptidoglycan biosynthetic process"/>
    <property type="evidence" value="ECO:0007669"/>
    <property type="project" value="UniProtKB-UniRule"/>
</dbReference>
<dbReference type="InterPro" id="IPR011601">
    <property type="entry name" value="MurB_C"/>
</dbReference>
<comment type="cofactor">
    <cofactor evidence="1 19">
        <name>FAD</name>
        <dbReference type="ChEBI" id="CHEBI:57692"/>
    </cofactor>
</comment>
<keyword evidence="12 19" id="KW-0133">Cell shape</keyword>
<accession>A0A9W6FTC8</accession>
<comment type="function">
    <text evidence="2 19">Cell wall formation.</text>
</comment>
<reference evidence="21" key="1">
    <citation type="submission" date="2022-12" db="EMBL/GenBank/DDBJ databases">
        <title>Reference genome sequencing for broad-spectrum identification of bacterial and archaeal isolates by mass spectrometry.</title>
        <authorList>
            <person name="Sekiguchi Y."/>
            <person name="Tourlousse D.M."/>
        </authorList>
    </citation>
    <scope>NUCLEOTIDE SEQUENCE</scope>
    <source>
        <strain evidence="21">ASRB1</strain>
    </source>
</reference>
<evidence type="ECO:0000256" key="6">
    <source>
        <dbReference type="ARBA" id="ARBA00015188"/>
    </source>
</evidence>